<dbReference type="EMBL" id="DAKRPA010000006">
    <property type="protein sequence ID" value="DBA04599.1"/>
    <property type="molecule type" value="Genomic_DNA"/>
</dbReference>
<sequence>MLFELTVKLGDIGRTSRTTIRLPNAQFELSIEASFGDIALKIDSLVSEAQSSYENEIERVDSCMYLRPSIHPAQKDFIPLTEENFRARIALVMSNYDRRKKVTGPFVCQLFVFVARKASAGSALGTLRRATASRVTQAADSVAAYLDANPDVRVGEIARAQWVISHARQPDGAAVRVPDNATFRQMHHLDEMRAEHDSDQQVEETLFKTITIRLNGSSDLSLAVNVKELRVALGLPSHNMLARGIFNSFVSPPVPTLTSMILTTKVTRKTCSEDL</sequence>
<organism evidence="1 2">
    <name type="scientific">Lagenidium giganteum</name>
    <dbReference type="NCBI Taxonomy" id="4803"/>
    <lineage>
        <taxon>Eukaryota</taxon>
        <taxon>Sar</taxon>
        <taxon>Stramenopiles</taxon>
        <taxon>Oomycota</taxon>
        <taxon>Peronosporomycetes</taxon>
        <taxon>Pythiales</taxon>
        <taxon>Pythiaceae</taxon>
    </lineage>
</organism>
<proteinExistence type="predicted"/>
<comment type="caution">
    <text evidence="1">The sequence shown here is derived from an EMBL/GenBank/DDBJ whole genome shotgun (WGS) entry which is preliminary data.</text>
</comment>
<dbReference type="Proteomes" id="UP001146120">
    <property type="component" value="Unassembled WGS sequence"/>
</dbReference>
<protein>
    <submittedName>
        <fullName evidence="1">Uncharacterized protein</fullName>
    </submittedName>
</protein>
<reference evidence="1" key="1">
    <citation type="submission" date="2022-11" db="EMBL/GenBank/DDBJ databases">
        <authorList>
            <person name="Morgan W.R."/>
            <person name="Tartar A."/>
        </authorList>
    </citation>
    <scope>NUCLEOTIDE SEQUENCE</scope>
    <source>
        <strain evidence="1">ARSEF 373</strain>
    </source>
</reference>
<name>A0AAV2ZFM1_9STRA</name>
<dbReference type="AlphaFoldDB" id="A0AAV2ZFM1"/>
<accession>A0AAV2ZFM1</accession>
<gene>
    <name evidence="1" type="ORF">N0F65_012182</name>
</gene>
<evidence type="ECO:0000313" key="1">
    <source>
        <dbReference type="EMBL" id="DBA04599.1"/>
    </source>
</evidence>
<evidence type="ECO:0000313" key="2">
    <source>
        <dbReference type="Proteomes" id="UP001146120"/>
    </source>
</evidence>
<reference evidence="1" key="2">
    <citation type="journal article" date="2023" name="Microbiol Resour">
        <title>Decontamination and Annotation of the Draft Genome Sequence of the Oomycete Lagenidium giganteum ARSEF 373.</title>
        <authorList>
            <person name="Morgan W.R."/>
            <person name="Tartar A."/>
        </authorList>
    </citation>
    <scope>NUCLEOTIDE SEQUENCE</scope>
    <source>
        <strain evidence="1">ARSEF 373</strain>
    </source>
</reference>
<keyword evidence="2" id="KW-1185">Reference proteome</keyword>